<proteinExistence type="predicted"/>
<keyword evidence="2" id="KW-1133">Transmembrane helix</keyword>
<dbReference type="PANTHER" id="PTHR39608">
    <property type="entry name" value="INTEGRAL MEMBRANE PROTEIN (AFU_ORTHOLOGUE AFUA_5G08640)"/>
    <property type="match status" value="1"/>
</dbReference>
<name>A0A9P9DI72_9PLEO</name>
<dbReference type="PANTHER" id="PTHR39608:SF1">
    <property type="entry name" value="INTEGRAL MEMBRANE PROTEIN (AFU_ORTHOLOGUE AFUA_5G08640)"/>
    <property type="match status" value="1"/>
</dbReference>
<feature type="region of interest" description="Disordered" evidence="1">
    <location>
        <begin position="189"/>
        <end position="247"/>
    </location>
</feature>
<evidence type="ECO:0008006" key="5">
    <source>
        <dbReference type="Google" id="ProtNLM"/>
    </source>
</evidence>
<comment type="caution">
    <text evidence="3">The sequence shown here is derived from an EMBL/GenBank/DDBJ whole genome shotgun (WGS) entry which is preliminary data.</text>
</comment>
<keyword evidence="4" id="KW-1185">Reference proteome</keyword>
<dbReference type="AlphaFoldDB" id="A0A9P9DI72"/>
<dbReference type="EMBL" id="JAGMWT010000011">
    <property type="protein sequence ID" value="KAH7119618.1"/>
    <property type="molecule type" value="Genomic_DNA"/>
</dbReference>
<evidence type="ECO:0000313" key="4">
    <source>
        <dbReference type="Proteomes" id="UP000700596"/>
    </source>
</evidence>
<reference evidence="3" key="1">
    <citation type="journal article" date="2021" name="Nat. Commun.">
        <title>Genetic determinants of endophytism in the Arabidopsis root mycobiome.</title>
        <authorList>
            <person name="Mesny F."/>
            <person name="Miyauchi S."/>
            <person name="Thiergart T."/>
            <person name="Pickel B."/>
            <person name="Atanasova L."/>
            <person name="Karlsson M."/>
            <person name="Huettel B."/>
            <person name="Barry K.W."/>
            <person name="Haridas S."/>
            <person name="Chen C."/>
            <person name="Bauer D."/>
            <person name="Andreopoulos W."/>
            <person name="Pangilinan J."/>
            <person name="LaButti K."/>
            <person name="Riley R."/>
            <person name="Lipzen A."/>
            <person name="Clum A."/>
            <person name="Drula E."/>
            <person name="Henrissat B."/>
            <person name="Kohler A."/>
            <person name="Grigoriev I.V."/>
            <person name="Martin F.M."/>
            <person name="Hacquard S."/>
        </authorList>
    </citation>
    <scope>NUCLEOTIDE SEQUENCE</scope>
    <source>
        <strain evidence="3">MPI-CAGE-CH-0243</strain>
    </source>
</reference>
<protein>
    <recommendedName>
        <fullName evidence="5">MARVEL domain-containing protein</fullName>
    </recommendedName>
</protein>
<feature type="transmembrane region" description="Helical" evidence="2">
    <location>
        <begin position="21"/>
        <end position="41"/>
    </location>
</feature>
<dbReference type="Proteomes" id="UP000700596">
    <property type="component" value="Unassembled WGS sequence"/>
</dbReference>
<keyword evidence="2" id="KW-0812">Transmembrane</keyword>
<dbReference type="OrthoDB" id="5344006at2759"/>
<evidence type="ECO:0000313" key="3">
    <source>
        <dbReference type="EMBL" id="KAH7119618.1"/>
    </source>
</evidence>
<gene>
    <name evidence="3" type="ORF">B0J11DRAFT_64562</name>
</gene>
<evidence type="ECO:0000256" key="1">
    <source>
        <dbReference type="SAM" id="MobiDB-lite"/>
    </source>
</evidence>
<feature type="transmembrane region" description="Helical" evidence="2">
    <location>
        <begin position="135"/>
        <end position="155"/>
    </location>
</feature>
<evidence type="ECO:0000256" key="2">
    <source>
        <dbReference type="SAM" id="Phobius"/>
    </source>
</evidence>
<feature type="transmembrane region" description="Helical" evidence="2">
    <location>
        <begin position="87"/>
        <end position="105"/>
    </location>
</feature>
<organism evidence="3 4">
    <name type="scientific">Dendryphion nanum</name>
    <dbReference type="NCBI Taxonomy" id="256645"/>
    <lineage>
        <taxon>Eukaryota</taxon>
        <taxon>Fungi</taxon>
        <taxon>Dikarya</taxon>
        <taxon>Ascomycota</taxon>
        <taxon>Pezizomycotina</taxon>
        <taxon>Dothideomycetes</taxon>
        <taxon>Pleosporomycetidae</taxon>
        <taxon>Pleosporales</taxon>
        <taxon>Torulaceae</taxon>
        <taxon>Dendryphion</taxon>
    </lineage>
</organism>
<feature type="compositionally biased region" description="Polar residues" evidence="1">
    <location>
        <begin position="196"/>
        <end position="211"/>
    </location>
</feature>
<accession>A0A9P9DI72</accession>
<feature type="transmembrane region" description="Helical" evidence="2">
    <location>
        <begin position="53"/>
        <end position="75"/>
    </location>
</feature>
<sequence length="247" mass="27577">MFTRRAARTKPTAYPFLPFHAIRTVQLVSALVVSVVMGYFLSELSRDNYPFPWTFLLLLAVSVLTFFALTGTIILHCFYGLNPRLNMILNAVLLVLWSVAFGLLVRWTSGTLAHICKKEDWEDDTGMMVCRVYKALFSFSLFGLISTLVALILDIRVQRKSTARGTFAPLPLQRPDSKPIVSVSGPILGSAGENEANPNPTARKNNTQRQRGGNGYAIPDEQFTYDDDTGYHGAGQQVNRRSLDERV</sequence>
<keyword evidence="2" id="KW-0472">Membrane</keyword>